<evidence type="ECO:0008006" key="4">
    <source>
        <dbReference type="Google" id="ProtNLM"/>
    </source>
</evidence>
<feature type="coiled-coil region" evidence="1">
    <location>
        <begin position="46"/>
        <end position="73"/>
    </location>
</feature>
<dbReference type="Proteomes" id="UP000012019">
    <property type="component" value="Unassembled WGS sequence"/>
</dbReference>
<dbReference type="PATRIC" id="fig|1286106.3.peg.781"/>
<dbReference type="AlphaFoldDB" id="M7P2C6"/>
<dbReference type="Gene3D" id="3.30.450.40">
    <property type="match status" value="1"/>
</dbReference>
<protein>
    <recommendedName>
        <fullName evidence="4">DUF484 domain-containing protein</fullName>
    </recommendedName>
</protein>
<dbReference type="EMBL" id="APHR01000017">
    <property type="protein sequence ID" value="EMR13647.1"/>
    <property type="molecule type" value="Genomic_DNA"/>
</dbReference>
<evidence type="ECO:0000313" key="3">
    <source>
        <dbReference type="Proteomes" id="UP000012019"/>
    </source>
</evidence>
<dbReference type="PANTHER" id="PTHR38765:SF1">
    <property type="entry name" value="DUF484 DOMAIN-CONTAINING PROTEIN"/>
    <property type="match status" value="1"/>
</dbReference>
<dbReference type="SUPFAM" id="SSF55781">
    <property type="entry name" value="GAF domain-like"/>
    <property type="match status" value="1"/>
</dbReference>
<dbReference type="OrthoDB" id="8525200at2"/>
<dbReference type="STRING" id="1286106.MPL1_03895"/>
<dbReference type="Pfam" id="PF04340">
    <property type="entry name" value="DUF484"/>
    <property type="match status" value="1"/>
</dbReference>
<dbReference type="InterPro" id="IPR029016">
    <property type="entry name" value="GAF-like_dom_sf"/>
</dbReference>
<dbReference type="eggNOG" id="COG3159">
    <property type="taxonomic scope" value="Bacteria"/>
</dbReference>
<gene>
    <name evidence="2" type="ORF">MPL1_03895</name>
</gene>
<evidence type="ECO:0000256" key="1">
    <source>
        <dbReference type="SAM" id="Coils"/>
    </source>
</evidence>
<keyword evidence="3" id="KW-1185">Reference proteome</keyword>
<organism evidence="2 3">
    <name type="scientific">Methylophaga lonarensis MPL</name>
    <dbReference type="NCBI Taxonomy" id="1286106"/>
    <lineage>
        <taxon>Bacteria</taxon>
        <taxon>Pseudomonadati</taxon>
        <taxon>Pseudomonadota</taxon>
        <taxon>Gammaproteobacteria</taxon>
        <taxon>Thiotrichales</taxon>
        <taxon>Piscirickettsiaceae</taxon>
        <taxon>Methylophaga</taxon>
    </lineage>
</organism>
<dbReference type="RefSeq" id="WP_009725803.1">
    <property type="nucleotide sequence ID" value="NZ_APHR01000017.1"/>
</dbReference>
<keyword evidence="1" id="KW-0175">Coiled coil</keyword>
<dbReference type="PANTHER" id="PTHR38765">
    <property type="entry name" value="DUF484 DOMAIN-CONTAINING PROTEIN"/>
    <property type="match status" value="1"/>
</dbReference>
<comment type="caution">
    <text evidence="2">The sequence shown here is derived from an EMBL/GenBank/DDBJ whole genome shotgun (WGS) entry which is preliminary data.</text>
</comment>
<proteinExistence type="predicted"/>
<reference evidence="2 3" key="1">
    <citation type="journal article" date="2013" name="Genome Announc.">
        <title>Draft Genome Sequence of Methylophaga lonarensis MPLT, a Haloalkaliphilic (Non-Methane-Utilizing) Methylotroph.</title>
        <authorList>
            <person name="Shetty S.A."/>
            <person name="Marathe N.P."/>
            <person name="Munot H."/>
            <person name="Antony C.P."/>
            <person name="Dhotre D.P."/>
            <person name="Murrell J.C."/>
            <person name="Shouche Y.S."/>
        </authorList>
    </citation>
    <scope>NUCLEOTIDE SEQUENCE [LARGE SCALE GENOMIC DNA]</scope>
    <source>
        <strain evidence="2 3">MPL</strain>
    </source>
</reference>
<evidence type="ECO:0000313" key="2">
    <source>
        <dbReference type="EMBL" id="EMR13647.1"/>
    </source>
</evidence>
<accession>M7P2C6</accession>
<name>M7P2C6_9GAMM</name>
<dbReference type="InterPro" id="IPR007435">
    <property type="entry name" value="DUF484"/>
</dbReference>
<sequence>MADTDSKLTADKIHDYLAEHPDFLLKNPDTLALLQLDEDQAPANIISLAQKQRERLEDKVKHLDEQLRALIDNAHSNSALQDRVHQLCLRFLDCDDLESLLKVLMQDLKQEFNADAVALRLFYAGDKAPKIPDIKANIAQLHADDSALKAFDSLLNKQKPVCGRLTKAQKQVLFSDVDISVQSVACLPLGHQPCAGILAIASEDANRFHADMGTTYLSFLGDVFMRMLRRFDLHHHVG</sequence>